<accession>G4QFM9</accession>
<evidence type="ECO:0000313" key="3">
    <source>
        <dbReference type="Proteomes" id="UP000009282"/>
    </source>
</evidence>
<dbReference type="Proteomes" id="UP000009282">
    <property type="component" value="Chromosome"/>
</dbReference>
<keyword evidence="3" id="KW-1185">Reference proteome</keyword>
<evidence type="ECO:0000313" key="2">
    <source>
        <dbReference type="EMBL" id="AEP28814.1"/>
    </source>
</evidence>
<name>G4QFM9_GLANF</name>
<evidence type="ECO:0000256" key="1">
    <source>
        <dbReference type="SAM" id="SignalP"/>
    </source>
</evidence>
<sequence>MKLSVLAISVLMISSGYVAAQNNTNELVDASVVSSEQSSHFLKQQVRSSNSVGRAIRTVLARYPENTSDLVEIALDTYPDKYREIVSAAVSSQPAYIDDILELAITRDLAPTTELVTLAINAEPSYAEYVTEAACKFSPDQFNEIVKTAVTMEPDSADQIAKTLARTYPNKTLEVLVTTIQEVPLVGKYVVEALLALFPDDSSESESMIIISVEQLAKHPEALERLIELAERRGIEQDLISASAMRGGLTNAQAKVYVDRYYIEK</sequence>
<protein>
    <submittedName>
        <fullName evidence="2">Uncharacterized protein</fullName>
    </submittedName>
</protein>
<dbReference type="HOGENOM" id="CLU_1029102_0_0_6"/>
<dbReference type="RefSeq" id="WP_014107689.1">
    <property type="nucleotide sequence ID" value="NC_016041.1"/>
</dbReference>
<dbReference type="KEGG" id="gni:GNIT_0661"/>
<reference evidence="2 3" key="1">
    <citation type="journal article" date="2011" name="J. Bacteriol.">
        <title>Complete genome sequence of seawater bacterium Glaciecola nitratireducens FR1064T.</title>
        <authorList>
            <person name="Bian F."/>
            <person name="Qin Q.L."/>
            <person name="Xie B.B."/>
            <person name="Shu Y.L."/>
            <person name="Zhang X.Y."/>
            <person name="Yu Y."/>
            <person name="Chen B."/>
            <person name="Chen X.L."/>
            <person name="Zhou B.C."/>
            <person name="Zhang Y.Z."/>
        </authorList>
    </citation>
    <scope>NUCLEOTIDE SEQUENCE [LARGE SCALE GENOMIC DNA]</scope>
    <source>
        <strain evidence="3">JCM 12485 / KCTC 12276 / FR1064</strain>
    </source>
</reference>
<gene>
    <name evidence="2" type="ordered locus">GNIT_0661</name>
</gene>
<keyword evidence="1" id="KW-0732">Signal</keyword>
<dbReference type="OrthoDB" id="6398194at2"/>
<organism evidence="2 3">
    <name type="scientific">Glaciecola nitratireducens (strain JCM 12485 / KCTC 12276 / FR1064)</name>
    <dbReference type="NCBI Taxonomy" id="1085623"/>
    <lineage>
        <taxon>Bacteria</taxon>
        <taxon>Pseudomonadati</taxon>
        <taxon>Pseudomonadota</taxon>
        <taxon>Gammaproteobacteria</taxon>
        <taxon>Alteromonadales</taxon>
        <taxon>Alteromonadaceae</taxon>
        <taxon>Brumicola</taxon>
    </lineage>
</organism>
<dbReference type="eggNOG" id="ENOG502ZBAY">
    <property type="taxonomic scope" value="Bacteria"/>
</dbReference>
<dbReference type="EMBL" id="CP003060">
    <property type="protein sequence ID" value="AEP28814.1"/>
    <property type="molecule type" value="Genomic_DNA"/>
</dbReference>
<proteinExistence type="predicted"/>
<dbReference type="AlphaFoldDB" id="G4QFM9"/>
<feature type="signal peptide" evidence="1">
    <location>
        <begin position="1"/>
        <end position="20"/>
    </location>
</feature>
<feature type="chain" id="PRO_5003467236" evidence="1">
    <location>
        <begin position="21"/>
        <end position="265"/>
    </location>
</feature>